<organism evidence="2 3">
    <name type="scientific">Aurantimonas aggregata</name>
    <dbReference type="NCBI Taxonomy" id="2047720"/>
    <lineage>
        <taxon>Bacteria</taxon>
        <taxon>Pseudomonadati</taxon>
        <taxon>Pseudomonadota</taxon>
        <taxon>Alphaproteobacteria</taxon>
        <taxon>Hyphomicrobiales</taxon>
        <taxon>Aurantimonadaceae</taxon>
        <taxon>Aurantimonas</taxon>
    </lineage>
</organism>
<dbReference type="AlphaFoldDB" id="A0A6L9MNI0"/>
<evidence type="ECO:0000313" key="2">
    <source>
        <dbReference type="EMBL" id="NDV89282.1"/>
    </source>
</evidence>
<dbReference type="Proteomes" id="UP000476332">
    <property type="component" value="Unassembled WGS sequence"/>
</dbReference>
<dbReference type="RefSeq" id="WP_163046135.1">
    <property type="nucleotide sequence ID" value="NZ_JAAAMJ010000034.1"/>
</dbReference>
<gene>
    <name evidence="2" type="ORF">GTW51_21710</name>
</gene>
<dbReference type="Gene3D" id="2.30.30.240">
    <property type="entry name" value="PRC-barrel domain"/>
    <property type="match status" value="1"/>
</dbReference>
<keyword evidence="3" id="KW-1185">Reference proteome</keyword>
<dbReference type="SUPFAM" id="SSF50346">
    <property type="entry name" value="PRC-barrel domain"/>
    <property type="match status" value="1"/>
</dbReference>
<comment type="caution">
    <text evidence="2">The sequence shown here is derived from an EMBL/GenBank/DDBJ whole genome shotgun (WGS) entry which is preliminary data.</text>
</comment>
<evidence type="ECO:0000313" key="3">
    <source>
        <dbReference type="Proteomes" id="UP000476332"/>
    </source>
</evidence>
<name>A0A6L9MNI0_9HYPH</name>
<reference evidence="2 3" key="1">
    <citation type="submission" date="2020-01" db="EMBL/GenBank/DDBJ databases">
        <title>Genomes of bacteria type strains.</title>
        <authorList>
            <person name="Chen J."/>
            <person name="Zhu S."/>
            <person name="Chen J."/>
        </authorList>
    </citation>
    <scope>NUCLEOTIDE SEQUENCE [LARGE SCALE GENOMIC DNA]</scope>
    <source>
        <strain evidence="2 3">KCTC 52919</strain>
    </source>
</reference>
<protein>
    <submittedName>
        <fullName evidence="2">Uncharacterized protein</fullName>
    </submittedName>
</protein>
<accession>A0A6L9MNI0</accession>
<evidence type="ECO:0000256" key="1">
    <source>
        <dbReference type="SAM" id="MobiDB-lite"/>
    </source>
</evidence>
<dbReference type="InterPro" id="IPR011033">
    <property type="entry name" value="PRC_barrel-like_sf"/>
</dbReference>
<dbReference type="EMBL" id="JAAAMJ010000034">
    <property type="protein sequence ID" value="NDV89282.1"/>
    <property type="molecule type" value="Genomic_DNA"/>
</dbReference>
<feature type="region of interest" description="Disordered" evidence="1">
    <location>
        <begin position="1"/>
        <end position="26"/>
    </location>
</feature>
<proteinExistence type="predicted"/>
<sequence length="193" mass="20203">MAGAPRAGHFGFDASGNQTPDRQAKGASMRIENLVLAFSALFATPALAQSGESPPPSDLGLMGSQGFTAEALLQQDVEGQDGEPIGEVINFEIGDDNVIKRVLINSDGFLGIDETVIAVPYSAIDLTEDEEGIQASIEEDDTDAYSIFGQQEGGPSSASSFRVSALIGDDVHLKGGDEFGYLTDLAFDGDGRL</sequence>